<dbReference type="EMBL" id="JAMTCP010000011">
    <property type="protein sequence ID" value="MCP2258823.1"/>
    <property type="molecule type" value="Genomic_DNA"/>
</dbReference>
<dbReference type="PRINTS" id="PR00364">
    <property type="entry name" value="DISEASERSIST"/>
</dbReference>
<evidence type="ECO:0000313" key="3">
    <source>
        <dbReference type="Proteomes" id="UP001205311"/>
    </source>
</evidence>
<feature type="compositionally biased region" description="Pro residues" evidence="1">
    <location>
        <begin position="10"/>
        <end position="25"/>
    </location>
</feature>
<evidence type="ECO:0000256" key="1">
    <source>
        <dbReference type="SAM" id="MobiDB-lite"/>
    </source>
</evidence>
<protein>
    <submittedName>
        <fullName evidence="2">ATPase</fullName>
    </submittedName>
</protein>
<dbReference type="Gene3D" id="3.40.50.300">
    <property type="entry name" value="P-loop containing nucleotide triphosphate hydrolases"/>
    <property type="match status" value="1"/>
</dbReference>
<dbReference type="RefSeq" id="WP_253669737.1">
    <property type="nucleotide sequence ID" value="NZ_JAMTCP010000011.1"/>
</dbReference>
<accession>A0ABT1HTH7</accession>
<dbReference type="Gene3D" id="1.25.40.10">
    <property type="entry name" value="Tetratricopeptide repeat domain"/>
    <property type="match status" value="1"/>
</dbReference>
<dbReference type="PANTHER" id="PTHR47691:SF3">
    <property type="entry name" value="HTH-TYPE TRANSCRIPTIONAL REGULATOR RV0890C-RELATED"/>
    <property type="match status" value="1"/>
</dbReference>
<proteinExistence type="predicted"/>
<dbReference type="Pfam" id="PF13424">
    <property type="entry name" value="TPR_12"/>
    <property type="match status" value="1"/>
</dbReference>
<dbReference type="SUPFAM" id="SSF48452">
    <property type="entry name" value="TPR-like"/>
    <property type="match status" value="1"/>
</dbReference>
<sequence>MSIFTSRPIPRSPPSPRQLPAPPPSFTNRDTELDQLDQWFDETRPGPLLVVVNGIGGIGKTALALHWLSRRASGLRDGQLFVDLAGFTPQKDPVAPSDVLGGFLRALGVAPEHVPAALPERTALFRTLTADSRLAVLLDNARSVAQVRPLVPPSPHSIVVITSRWRLSGLALDGAQFLDVEPLATDASVLLLSKVVGSRRVEQEPLPAQELAVLCGGLPIALSLLSARLAERPHWRLSRAAHALHDERRRLANLAADDQLSLKAVFDLSYHNLNPELARAYRLLALHPGPTFGLQAAAVILDTDEDEALRHVTGLVRTNLLDESPHERFRFHDLVRLDASQRAEAAEPAQHRDTVQRRVLDWYLEQTIAADLAVRPTRVRVGPGYDLAPAATPAFDSRDNALAWLDSEHTNLVHAVHLAAERHWNALVWQFCEAMWSVLVHRRPYQDWIALHQLAIQSARLDRNPVAEARMRCQLATAYLDLERFANAESECHQALRLARDHGHRPTEATALEQLGIAARGRGHLPEAVDHLRQAVALAHTQNQPRAVAMRRRWIGEILADLGHTDEAVQELTAARGLMAELGDLVGEARVLTSLGSTFHRAGDGAQATSFLDQAMANLSAHRSPYYEAEALTVLGEVAASRGDLSTAHDHWERAEQYYRGLGSPLADRLRERLSGSDPETPRHEPR</sequence>
<dbReference type="InterPro" id="IPR011990">
    <property type="entry name" value="TPR-like_helical_dom_sf"/>
</dbReference>
<dbReference type="Proteomes" id="UP001205311">
    <property type="component" value="Unassembled WGS sequence"/>
</dbReference>
<name>A0ABT1HTH7_STRSD</name>
<organism evidence="2 3">
    <name type="scientific">Streptoalloteichus tenebrarius (strain ATCC 17920 / DSM 40477 / JCM 4838 / CBS 697.72 / NBRC 16177 / NCIMB 11028 / NRRL B-12390 / A12253. 1 / ISP 5477)</name>
    <name type="common">Streptomyces tenebrarius</name>
    <dbReference type="NCBI Taxonomy" id="1933"/>
    <lineage>
        <taxon>Bacteria</taxon>
        <taxon>Bacillati</taxon>
        <taxon>Actinomycetota</taxon>
        <taxon>Actinomycetes</taxon>
        <taxon>Pseudonocardiales</taxon>
        <taxon>Pseudonocardiaceae</taxon>
        <taxon>Streptoalloteichus</taxon>
    </lineage>
</organism>
<evidence type="ECO:0000313" key="2">
    <source>
        <dbReference type="EMBL" id="MCP2258823.1"/>
    </source>
</evidence>
<dbReference type="SMART" id="SM00028">
    <property type="entry name" value="TPR"/>
    <property type="match status" value="4"/>
</dbReference>
<gene>
    <name evidence="2" type="ORF">LX15_002521</name>
</gene>
<comment type="caution">
    <text evidence="2">The sequence shown here is derived from an EMBL/GenBank/DDBJ whole genome shotgun (WGS) entry which is preliminary data.</text>
</comment>
<dbReference type="InterPro" id="IPR019734">
    <property type="entry name" value="TPR_rpt"/>
</dbReference>
<keyword evidence="3" id="KW-1185">Reference proteome</keyword>
<dbReference type="InterPro" id="IPR027417">
    <property type="entry name" value="P-loop_NTPase"/>
</dbReference>
<dbReference type="PANTHER" id="PTHR47691">
    <property type="entry name" value="REGULATOR-RELATED"/>
    <property type="match status" value="1"/>
</dbReference>
<dbReference type="SUPFAM" id="SSF52540">
    <property type="entry name" value="P-loop containing nucleoside triphosphate hydrolases"/>
    <property type="match status" value="1"/>
</dbReference>
<reference evidence="2 3" key="1">
    <citation type="submission" date="2022-06" db="EMBL/GenBank/DDBJ databases">
        <title>Genomic Encyclopedia of Archaeal and Bacterial Type Strains, Phase II (KMG-II): from individual species to whole genera.</title>
        <authorList>
            <person name="Goeker M."/>
        </authorList>
    </citation>
    <scope>NUCLEOTIDE SEQUENCE [LARGE SCALE GENOMIC DNA]</scope>
    <source>
        <strain evidence="2 3">DSM 40477</strain>
    </source>
</reference>
<feature type="region of interest" description="Disordered" evidence="1">
    <location>
        <begin position="1"/>
        <end position="28"/>
    </location>
</feature>